<organism evidence="3 4">
    <name type="scientific">Microbacterium protaetiae</name>
    <dbReference type="NCBI Taxonomy" id="2509458"/>
    <lineage>
        <taxon>Bacteria</taxon>
        <taxon>Bacillati</taxon>
        <taxon>Actinomycetota</taxon>
        <taxon>Actinomycetes</taxon>
        <taxon>Micrococcales</taxon>
        <taxon>Microbacteriaceae</taxon>
        <taxon>Microbacterium</taxon>
    </lineage>
</organism>
<sequence length="230" mass="23712">MRKRAVVAITAVGAVLVVGALVAFAGPVFYRDVIVGAPDAVPTVTTNASAGATVAPGDVQGDWQVSDGSYAGYRVDEVLNGTHVSVDGRTDQVTGEVTVDGETVTAATFTVDVASIATDQGSRDSYFRNTAMQTFRYPTATFTLSEPVAAASTPRLGAKQTVTARGALMLAGTTNDVSVTLDVVFDGTTAQVAGSIPITFADYGVEAPSLGFVTVEKTGFVEFSLVLTKK</sequence>
<comment type="similarity">
    <text evidence="1">Belongs to the UPF0312 family.</text>
</comment>
<dbReference type="OrthoDB" id="117810at2"/>
<dbReference type="Gene3D" id="2.40.128.110">
    <property type="entry name" value="Lipid/polyisoprenoid-binding, YceI-like"/>
    <property type="match status" value="1"/>
</dbReference>
<gene>
    <name evidence="3" type="ORF">ET475_05590</name>
</gene>
<name>A0A4P6EBF2_9MICO</name>
<dbReference type="RefSeq" id="WP_129386965.1">
    <property type="nucleotide sequence ID" value="NZ_CP035494.1"/>
</dbReference>
<dbReference type="KEGG" id="mprt:ET475_05590"/>
<dbReference type="SMART" id="SM00867">
    <property type="entry name" value="YceI"/>
    <property type="match status" value="1"/>
</dbReference>
<proteinExistence type="inferred from homology"/>
<dbReference type="Pfam" id="PF04264">
    <property type="entry name" value="YceI"/>
    <property type="match status" value="1"/>
</dbReference>
<accession>A0A4P6EBF2</accession>
<dbReference type="InterPro" id="IPR036761">
    <property type="entry name" value="TTHA0802/YceI-like_sf"/>
</dbReference>
<dbReference type="PANTHER" id="PTHR34406:SF1">
    <property type="entry name" value="PROTEIN YCEI"/>
    <property type="match status" value="1"/>
</dbReference>
<evidence type="ECO:0000313" key="4">
    <source>
        <dbReference type="Proteomes" id="UP000293995"/>
    </source>
</evidence>
<reference evidence="3 4" key="1">
    <citation type="submission" date="2019-01" db="EMBL/GenBank/DDBJ databases">
        <title>Genome sequencing of strain DFW100M-13.</title>
        <authorList>
            <person name="Heo J."/>
            <person name="Kim S.-J."/>
            <person name="Kim J.-S."/>
            <person name="Hong S.-B."/>
            <person name="Kwon S.-W."/>
        </authorList>
    </citation>
    <scope>NUCLEOTIDE SEQUENCE [LARGE SCALE GENOMIC DNA]</scope>
    <source>
        <strain evidence="3 4">DFW100M-13</strain>
    </source>
</reference>
<dbReference type="Proteomes" id="UP000293995">
    <property type="component" value="Chromosome"/>
</dbReference>
<dbReference type="EMBL" id="CP035494">
    <property type="protein sequence ID" value="QAY59510.1"/>
    <property type="molecule type" value="Genomic_DNA"/>
</dbReference>
<feature type="domain" description="Lipid/polyisoprenoid-binding YceI-like" evidence="2">
    <location>
        <begin position="62"/>
        <end position="228"/>
    </location>
</feature>
<evidence type="ECO:0000313" key="3">
    <source>
        <dbReference type="EMBL" id="QAY59510.1"/>
    </source>
</evidence>
<protein>
    <submittedName>
        <fullName evidence="3">YceI family protein</fullName>
    </submittedName>
</protein>
<dbReference type="AlphaFoldDB" id="A0A4P6EBF2"/>
<evidence type="ECO:0000259" key="2">
    <source>
        <dbReference type="SMART" id="SM00867"/>
    </source>
</evidence>
<evidence type="ECO:0000256" key="1">
    <source>
        <dbReference type="ARBA" id="ARBA00008812"/>
    </source>
</evidence>
<dbReference type="InterPro" id="IPR007372">
    <property type="entry name" value="Lipid/polyisoprenoid-bd_YceI"/>
</dbReference>
<dbReference type="PANTHER" id="PTHR34406">
    <property type="entry name" value="PROTEIN YCEI"/>
    <property type="match status" value="1"/>
</dbReference>
<keyword evidence="4" id="KW-1185">Reference proteome</keyword>
<dbReference type="SUPFAM" id="SSF101874">
    <property type="entry name" value="YceI-like"/>
    <property type="match status" value="1"/>
</dbReference>